<keyword evidence="4" id="KW-0378">Hydrolase</keyword>
<dbReference type="InterPro" id="IPR024973">
    <property type="entry name" value="ESPR"/>
</dbReference>
<dbReference type="InterPro" id="IPR013425">
    <property type="entry name" value="Autotrns_rpt"/>
</dbReference>
<dbReference type="EMBL" id="CYTK01000001">
    <property type="protein sequence ID" value="CUI57035.1"/>
    <property type="molecule type" value="Genomic_DNA"/>
</dbReference>
<gene>
    <name evidence="4" type="ORF">ERS370000_00958</name>
</gene>
<dbReference type="SMART" id="SM00869">
    <property type="entry name" value="Autotransporter"/>
    <property type="match status" value="1"/>
</dbReference>
<dbReference type="Pfam" id="PF12951">
    <property type="entry name" value="PATR"/>
    <property type="match status" value="15"/>
</dbReference>
<dbReference type="InterPro" id="IPR006315">
    <property type="entry name" value="OM_autotransptr_brl_dom"/>
</dbReference>
<dbReference type="SUPFAM" id="SSF51126">
    <property type="entry name" value="Pectin lyase-like"/>
    <property type="match status" value="6"/>
</dbReference>
<dbReference type="Gene3D" id="2.40.128.130">
    <property type="entry name" value="Autotransporter beta-domain"/>
    <property type="match status" value="1"/>
</dbReference>
<dbReference type="Gene3D" id="2.160.20.20">
    <property type="match status" value="6"/>
</dbReference>
<feature type="domain" description="Autotransporter" evidence="3">
    <location>
        <begin position="2230"/>
        <end position="2510"/>
    </location>
</feature>
<dbReference type="InterPro" id="IPR051551">
    <property type="entry name" value="Autotransporter_adhesion"/>
</dbReference>
<dbReference type="InterPro" id="IPR005546">
    <property type="entry name" value="Autotransporte_beta"/>
</dbReference>
<dbReference type="PANTHER" id="PTHR35037">
    <property type="entry name" value="C-TERMINAL REGION OF AIDA-LIKE PROTEIN"/>
    <property type="match status" value="1"/>
</dbReference>
<dbReference type="InterPro" id="IPR012332">
    <property type="entry name" value="Autotransporter_pectin_lyase_C"/>
</dbReference>
<keyword evidence="4" id="KW-0645">Protease</keyword>
<dbReference type="PROSITE" id="PS51208">
    <property type="entry name" value="AUTOTRANSPORTER"/>
    <property type="match status" value="1"/>
</dbReference>
<evidence type="ECO:0000259" key="3">
    <source>
        <dbReference type="PROSITE" id="PS51208"/>
    </source>
</evidence>
<accession>A0AAD2IWL7</accession>
<keyword evidence="1" id="KW-0732">Signal</keyword>
<dbReference type="GO" id="GO:0006508">
    <property type="term" value="P:proteolysis"/>
    <property type="evidence" value="ECO:0007669"/>
    <property type="project" value="UniProtKB-KW"/>
</dbReference>
<evidence type="ECO:0000256" key="2">
    <source>
        <dbReference type="ARBA" id="ARBA00023026"/>
    </source>
</evidence>
<organism evidence="4 5">
    <name type="scientific">Achromobacter aegrifaciens</name>
    <dbReference type="NCBI Taxonomy" id="1287736"/>
    <lineage>
        <taxon>Bacteria</taxon>
        <taxon>Pseudomonadati</taxon>
        <taxon>Pseudomonadota</taxon>
        <taxon>Betaproteobacteria</taxon>
        <taxon>Burkholderiales</taxon>
        <taxon>Alcaligenaceae</taxon>
        <taxon>Achromobacter</taxon>
    </lineage>
</organism>
<comment type="caution">
    <text evidence="4">The sequence shown here is derived from an EMBL/GenBank/DDBJ whole genome shotgun (WGS) entry which is preliminary data.</text>
</comment>
<dbReference type="NCBIfam" id="TIGR02601">
    <property type="entry name" value="autotrns_rpt"/>
    <property type="match status" value="13"/>
</dbReference>
<reference evidence="4 5" key="1">
    <citation type="submission" date="2015-09" db="EMBL/GenBank/DDBJ databases">
        <authorList>
            <consortium name="Pathogen Informatics"/>
        </authorList>
    </citation>
    <scope>NUCLEOTIDE SEQUENCE [LARGE SCALE GENOMIC DNA]</scope>
    <source>
        <strain evidence="4 5">2789STDY5608625</strain>
    </source>
</reference>
<name>A0AAD2IWL7_ACHAE</name>
<dbReference type="Pfam" id="PF03797">
    <property type="entry name" value="Autotransporter"/>
    <property type="match status" value="1"/>
</dbReference>
<dbReference type="Proteomes" id="UP000044098">
    <property type="component" value="Unassembled WGS sequence"/>
</dbReference>
<dbReference type="SUPFAM" id="SSF103515">
    <property type="entry name" value="Autotransporter"/>
    <property type="match status" value="1"/>
</dbReference>
<dbReference type="PANTHER" id="PTHR35037:SF3">
    <property type="entry name" value="C-TERMINAL REGION OF AIDA-LIKE PROTEIN"/>
    <property type="match status" value="1"/>
</dbReference>
<dbReference type="GO" id="GO:0019867">
    <property type="term" value="C:outer membrane"/>
    <property type="evidence" value="ECO:0007669"/>
    <property type="project" value="InterPro"/>
</dbReference>
<keyword evidence="2" id="KW-0843">Virulence</keyword>
<dbReference type="EC" id="3.4.21.-" evidence="4"/>
<proteinExistence type="predicted"/>
<evidence type="ECO:0000313" key="4">
    <source>
        <dbReference type="EMBL" id="CUI57035.1"/>
    </source>
</evidence>
<sequence length="2510" mass="245863">MNRIYRVVFNAAVGVWQAVSEIAGGPGKGRQRPRRARRAGLPTLTAATTLLAAALGNSAAYAACTPVAPADGTTLTCSGTVQDYFVTGNDLLFDIQNGATVSSSVIGLPSMHLLGRGITVNNSGVFDPTGGGTFNQSTTALKMEGGVASNLTITNSSGAAMYGASGNLPPSLSTFDGMAIEVKNAGGGLTAIDNNGTIGSRALSGAIEAADARPVIAVYGGGRVHLNNRATIHGRVAFETSGQGNVFTNSGTIYGSVSLGAGSTNQFIAVTGSSVSGSGSSGVLGNNLGVNLAFAPVGIVDGGANGNNTLTLRNGFDSSAAGSGAIFSSVYTNFSNLQVEGGTWAVNGALLSGAATSTSLTGGELVVDNGGFAGSGVITAAGGTLRSSASQLTVNNPISLALNVPAGTNGLTVTGSNAITLNGAISGSAGATLTKTGSGKLTLGGINTFSGFTTIDGGRLDLAAGASLASGMVNVRSGGTLGGSGALSGAVTVAGGGRLALSSGNTLTTGSLTLSNGATLDLALGAPSLTPMVNIQGNLSITSSTFNIIDAGNLANGNYRLFNYTGSLTGTNLVAASTPSDLSTVDVGRVFDIAGKTLTLVINSPTLGTQYWDGGNTVANGVVEGGSGIWNSVNSNWTKSSGNDNGVWKGTNAVFLGQNGLVMVNGAQDVRAMQFKTDGYIVGQLDASGALNLINGSNGIAQVITDTDVSALIGAPIQGAGKLTKTGAGSLILSGNNSWTGGTALSAGTVVVRHDRALGTGSVALGSGTTLATDITDVALANSQVLNGVSTVQTGVGTNLTLNGNVSGVGGLIKAGSGTLTLNGVNNMLGNLNLTGGRLVIGNPLALGTGILNAINGTSIEAGVAGMNVGTNVWVSGTVALVGDRDLTLSGTLSGTGDLVKQGNSTLSLTGANALDGQTTLNGGGLRLGQDTSLGNTLLNVNSASTLQAANSITVANEVHLGAALTVDGANSLALTGEMRSGGDLIKNGNGTLILGGSNLSRSGVTTLNAGTLALGHDKALGSGRLDVAGTARLDSTAFVTLANAVDISGSLTFAGTQDLALTGTLSGNGGLTKSGASTLTLSGVNTFGGVYNIDAGRLIGSAASGLGSPSQVNVASGATLQLNQGGSAGQLNGAGSVDLRAGSFNVQAGSFSGALNGNGGLTKTGNGSLVLSGNSILAGATTVDAGTLRVDGTLGSGSVAVASGATLTGSGTLTGAVSIADGGRLGLVSGATLSLGALALNGDSQIDAALGVASPNAPALAKVAGNLSLDGKLNIIDTGGFGIGVYRLFDYVGTLTDRGLAFGTLPSGVRANDLEVQTSVASQVNLVVGGTSNVRFWDGSEPAGNGNVEGGSGVWNSSNTNWTIASGGFNAGWNDSFAVFAGSPGTVTVEGTQRTTGMQFTSDGYLLTAGAAGKLELVDGSAGYAAIRVDAGKTATLNVDLSGNATLAKLDAGTLALNGNNSYTGGTRLAGGKLLLGNGGALGSGSLQVVGAAALDSSAAIALSNAITLNADLTLAGSNNLALNGDIAGSGGLVKLGSGTLELNSNNQYAGNTVLNAGTLKLGQQAAMGSGALHVTGAAHLDTASSMTVGNRIQLDQALTVDGSHDLLLSGAIRGTGDLIKQGNATLTLTGPNSATGGTTINAGRLVASATSIGSGAIINNAALELNQASDAILAQTISGSGSLIKTGDATLILTGANASTGGTIINAGRLVASAASLGSGAIANNAALELNQAVDATLSQAISGGGSLTKTGAGTLSLTGANTSSGVTLINAGRLIASSHSLGSGAIINNAALELNQAADGALAQAISGGGSLSKTGAGTLTLTGANTYTGATLINAGRLVASAASLGSGAIINNAALELNQAVDASMAQAFTGSGSLSKTGAGALTLTGANTSTGATFISAGRLVASAANLGSGVITNNAALELRQTLDASMGQTLLGNGSLTKTGAGTLTLTGDSSGFAGSTTVQQSYLVVDGNLGGALTVAGGGKLAGTGSVGSSGAKTIIQSGGALAAGLSPDAATPYGTLRVQGDLELQAGSTYEVRADPDSSASTLTQVAGTATLAGGVVHMGAPGSFEVAKTYSILSANSLIGRFDTVASDYAYLAPTLNYTSTDVTLQLRRKSNGSSGSMTFADLAETRNQAAVANGAESLAPGSALYRYVETLPAGTPQAVFDSLSGESHATAKGSMRAGAAMFGASALNHLHGNLTATLRPGAPTAQSGGTIAASAWPASNALPMWAEVVGHWQNYAGDGNAASWKQNTGGLFLGGDAEVAASGWRLGGSLGYTRADGQVSDRSSKATVDSYSAAIYGGKSFGLGAGRLNVMGGLAYTWHDIASQRQVTSLSQTLKADYHASTTQVFAEVGYAMGQDDKAGIEPFAGVSLGQQRTRGFQESGGFAALRGNNSSDDLASTTLGVRAHSDFAAGGRDGRLRATLGWRHAFGDLATQSTMAFEGGQDFTVAGVPLARNAAVVGLDAEVDLSNRAALALGYNGEFGGGNRDQSAQVRVRWAF</sequence>
<protein>
    <submittedName>
        <fullName evidence="4">Extracellular serine protease</fullName>
        <ecNumber evidence="4">3.4.21.-</ecNumber>
    </submittedName>
</protein>
<dbReference type="InterPro" id="IPR036709">
    <property type="entry name" value="Autotransporte_beta_dom_sf"/>
</dbReference>
<dbReference type="RefSeq" id="WP_054451237.1">
    <property type="nucleotide sequence ID" value="NZ_CYTK01000001.1"/>
</dbReference>
<evidence type="ECO:0000313" key="5">
    <source>
        <dbReference type="Proteomes" id="UP000044098"/>
    </source>
</evidence>
<dbReference type="GO" id="GO:0008233">
    <property type="term" value="F:peptidase activity"/>
    <property type="evidence" value="ECO:0007669"/>
    <property type="project" value="UniProtKB-KW"/>
</dbReference>
<dbReference type="Pfam" id="PF13018">
    <property type="entry name" value="ESPR"/>
    <property type="match status" value="1"/>
</dbReference>
<dbReference type="NCBIfam" id="TIGR01414">
    <property type="entry name" value="autotrans_barl"/>
    <property type="match status" value="1"/>
</dbReference>
<dbReference type="InterPro" id="IPR011050">
    <property type="entry name" value="Pectin_lyase_fold/virulence"/>
</dbReference>
<evidence type="ECO:0000256" key="1">
    <source>
        <dbReference type="ARBA" id="ARBA00022729"/>
    </source>
</evidence>